<evidence type="ECO:0000313" key="2">
    <source>
        <dbReference type="Proteomes" id="UP001610335"/>
    </source>
</evidence>
<accession>A0ABR4ISQ7</accession>
<keyword evidence="2" id="KW-1185">Reference proteome</keyword>
<protein>
    <submittedName>
        <fullName evidence="1">Uncharacterized protein</fullName>
    </submittedName>
</protein>
<dbReference type="Proteomes" id="UP001610335">
    <property type="component" value="Unassembled WGS sequence"/>
</dbReference>
<organism evidence="1 2">
    <name type="scientific">Aspergillus cavernicola</name>
    <dbReference type="NCBI Taxonomy" id="176166"/>
    <lineage>
        <taxon>Eukaryota</taxon>
        <taxon>Fungi</taxon>
        <taxon>Dikarya</taxon>
        <taxon>Ascomycota</taxon>
        <taxon>Pezizomycotina</taxon>
        <taxon>Eurotiomycetes</taxon>
        <taxon>Eurotiomycetidae</taxon>
        <taxon>Eurotiales</taxon>
        <taxon>Aspergillaceae</taxon>
        <taxon>Aspergillus</taxon>
        <taxon>Aspergillus subgen. Nidulantes</taxon>
    </lineage>
</organism>
<dbReference type="EMBL" id="JBFXLS010000011">
    <property type="protein sequence ID" value="KAL2830811.1"/>
    <property type="molecule type" value="Genomic_DNA"/>
</dbReference>
<name>A0ABR4ISQ7_9EURO</name>
<dbReference type="Gene3D" id="3.40.462.20">
    <property type="match status" value="1"/>
</dbReference>
<reference evidence="1 2" key="1">
    <citation type="submission" date="2024-07" db="EMBL/GenBank/DDBJ databases">
        <title>Section-level genome sequencing and comparative genomics of Aspergillus sections Usti and Cavernicolus.</title>
        <authorList>
            <consortium name="Lawrence Berkeley National Laboratory"/>
            <person name="Nybo J.L."/>
            <person name="Vesth T.C."/>
            <person name="Theobald S."/>
            <person name="Frisvad J.C."/>
            <person name="Larsen T.O."/>
            <person name="Kjaerboelling I."/>
            <person name="Rothschild-Mancinelli K."/>
            <person name="Lyhne E.K."/>
            <person name="Kogle M.E."/>
            <person name="Barry K."/>
            <person name="Clum A."/>
            <person name="Na H."/>
            <person name="Ledsgaard L."/>
            <person name="Lin J."/>
            <person name="Lipzen A."/>
            <person name="Kuo A."/>
            <person name="Riley R."/>
            <person name="Mondo S."/>
            <person name="LaButti K."/>
            <person name="Haridas S."/>
            <person name="Pangalinan J."/>
            <person name="Salamov A.A."/>
            <person name="Simmons B.A."/>
            <person name="Magnuson J.K."/>
            <person name="Chen J."/>
            <person name="Drula E."/>
            <person name="Henrissat B."/>
            <person name="Wiebenga A."/>
            <person name="Lubbers R.J."/>
            <person name="Gomes A.C."/>
            <person name="Makela M.R."/>
            <person name="Stajich J."/>
            <person name="Grigoriev I.V."/>
            <person name="Mortensen U.H."/>
            <person name="De vries R.P."/>
            <person name="Baker S.E."/>
            <person name="Andersen M.R."/>
        </authorList>
    </citation>
    <scope>NUCLEOTIDE SEQUENCE [LARGE SCALE GENOMIC DNA]</scope>
    <source>
        <strain evidence="1 2">CBS 600.67</strain>
    </source>
</reference>
<sequence length="218" mass="24585">MNIFPRGPDTWHYHNYLWRGQKMDEVFTALNNFHRNGSTPVNMAASWGNFFLNISISEDEPSVWWTFAYRGRPPKKPKISLPPSIKLSTDEISYICQKGQIRISSTAGIQIYNLTAERLIYEGFRQRILTHPELAAGSVILHEGYSTEAVGAQGPGDSAYPFRADHHLMLFSAIIPPGSLDMERAALQWSRETVDNWNAGQPERTANAYVNYAHGVAT</sequence>
<comment type="caution">
    <text evidence="1">The sequence shown here is derived from an EMBL/GenBank/DDBJ whole genome shotgun (WGS) entry which is preliminary data.</text>
</comment>
<gene>
    <name evidence="1" type="ORF">BDW59DRAFT_158251</name>
</gene>
<proteinExistence type="predicted"/>
<evidence type="ECO:0000313" key="1">
    <source>
        <dbReference type="EMBL" id="KAL2830811.1"/>
    </source>
</evidence>